<gene>
    <name evidence="3" type="ORF">Ae201684_003297</name>
</gene>
<feature type="domain" description="DUF7726" evidence="2">
    <location>
        <begin position="62"/>
        <end position="130"/>
    </location>
</feature>
<evidence type="ECO:0000259" key="2">
    <source>
        <dbReference type="Pfam" id="PF24852"/>
    </source>
</evidence>
<dbReference type="EMBL" id="VJMJ01000036">
    <property type="protein sequence ID" value="KAF0741618.1"/>
    <property type="molecule type" value="Genomic_DNA"/>
</dbReference>
<proteinExistence type="predicted"/>
<feature type="region of interest" description="Disordered" evidence="1">
    <location>
        <begin position="35"/>
        <end position="61"/>
    </location>
</feature>
<feature type="compositionally biased region" description="Basic residues" evidence="1">
    <location>
        <begin position="132"/>
        <end position="143"/>
    </location>
</feature>
<feature type="domain" description="DUF7726" evidence="2">
    <location>
        <begin position="176"/>
        <end position="246"/>
    </location>
</feature>
<dbReference type="InterPro" id="IPR056143">
    <property type="entry name" value="DUF7726"/>
</dbReference>
<keyword evidence="4" id="KW-1185">Reference proteome</keyword>
<sequence>MSGPPVAAVVNPSPTNSLPHPIVIISSSASIQRMLGATNARPAATEPASDEDEDERDERLSQKWSCQTIRGKINRFLATKEMTQTAFLKEISANSNSFQRFMKLKGPFGGSQNSTYWGALRFFEREKEAKKAKASGTNKRKKSSKDDDEESPATKKKKFAERLKEIDAVVLPENLKVYDDCDVVRGHIQEFLLTKVMPQTEFAKYLNVSLAALHKYLARKGKREGVGIVYKAAYYFFEKKRILEGVPKTAKRKKIEETMPQGYSLERDPTHCWVYVGKDR</sequence>
<accession>A0A6G0XN31</accession>
<dbReference type="VEuPathDB" id="FungiDB:AeMF1_001573"/>
<evidence type="ECO:0000256" key="1">
    <source>
        <dbReference type="SAM" id="MobiDB-lite"/>
    </source>
</evidence>
<feature type="region of interest" description="Disordered" evidence="1">
    <location>
        <begin position="131"/>
        <end position="156"/>
    </location>
</feature>
<comment type="caution">
    <text evidence="3">The sequence shown here is derived from an EMBL/GenBank/DDBJ whole genome shotgun (WGS) entry which is preliminary data.</text>
</comment>
<dbReference type="AlphaFoldDB" id="A0A6G0XN31"/>
<dbReference type="Pfam" id="PF24852">
    <property type="entry name" value="DUF7726"/>
    <property type="match status" value="2"/>
</dbReference>
<dbReference type="Proteomes" id="UP000481153">
    <property type="component" value="Unassembled WGS sequence"/>
</dbReference>
<dbReference type="PANTHER" id="PTHR42339">
    <property type="entry name" value="HISTONE H1"/>
    <property type="match status" value="1"/>
</dbReference>
<evidence type="ECO:0000313" key="4">
    <source>
        <dbReference type="Proteomes" id="UP000481153"/>
    </source>
</evidence>
<dbReference type="PANTHER" id="PTHR42339:SF1">
    <property type="entry name" value="HISTONE H1"/>
    <property type="match status" value="1"/>
</dbReference>
<organism evidence="3 4">
    <name type="scientific">Aphanomyces euteiches</name>
    <dbReference type="NCBI Taxonomy" id="100861"/>
    <lineage>
        <taxon>Eukaryota</taxon>
        <taxon>Sar</taxon>
        <taxon>Stramenopiles</taxon>
        <taxon>Oomycota</taxon>
        <taxon>Saprolegniomycetes</taxon>
        <taxon>Saprolegniales</taxon>
        <taxon>Verrucalvaceae</taxon>
        <taxon>Aphanomyces</taxon>
    </lineage>
</organism>
<evidence type="ECO:0000313" key="3">
    <source>
        <dbReference type="EMBL" id="KAF0741618.1"/>
    </source>
</evidence>
<name>A0A6G0XN31_9STRA</name>
<protein>
    <recommendedName>
        <fullName evidence="2">DUF7726 domain-containing protein</fullName>
    </recommendedName>
</protein>
<reference evidence="3 4" key="1">
    <citation type="submission" date="2019-07" db="EMBL/GenBank/DDBJ databases">
        <title>Genomics analysis of Aphanomyces spp. identifies a new class of oomycete effector associated with host adaptation.</title>
        <authorList>
            <person name="Gaulin E."/>
        </authorList>
    </citation>
    <scope>NUCLEOTIDE SEQUENCE [LARGE SCALE GENOMIC DNA]</scope>
    <source>
        <strain evidence="3 4">ATCC 201684</strain>
    </source>
</reference>